<evidence type="ECO:0000313" key="15">
    <source>
        <dbReference type="EMBL" id="CAL1682695.1"/>
    </source>
</evidence>
<name>A0AAV2NUD5_9HYME</name>
<dbReference type="PROSITE" id="PS50089">
    <property type="entry name" value="ZF_RING_2"/>
    <property type="match status" value="1"/>
</dbReference>
<dbReference type="SMART" id="SM00744">
    <property type="entry name" value="RINGv"/>
    <property type="match status" value="1"/>
</dbReference>
<dbReference type="Gene3D" id="3.30.40.10">
    <property type="entry name" value="Zinc/RING finger domain, C3HC4 (zinc finger)"/>
    <property type="match status" value="1"/>
</dbReference>
<keyword evidence="5 10" id="KW-0863">Zinc-finger</keyword>
<evidence type="ECO:0000256" key="6">
    <source>
        <dbReference type="ARBA" id="ARBA00022786"/>
    </source>
</evidence>
<keyword evidence="9 12" id="KW-0472">Membrane</keyword>
<dbReference type="GO" id="GO:0016020">
    <property type="term" value="C:membrane"/>
    <property type="evidence" value="ECO:0007669"/>
    <property type="project" value="UniProtKB-SubCell"/>
</dbReference>
<feature type="compositionally biased region" description="Basic and acidic residues" evidence="11">
    <location>
        <begin position="244"/>
        <end position="259"/>
    </location>
</feature>
<reference evidence="15" key="1">
    <citation type="submission" date="2024-04" db="EMBL/GenBank/DDBJ databases">
        <authorList>
            <consortium name="Molecular Ecology Group"/>
        </authorList>
    </citation>
    <scope>NUCLEOTIDE SEQUENCE</scope>
</reference>
<organism evidence="15 16">
    <name type="scientific">Lasius platythorax</name>
    <dbReference type="NCBI Taxonomy" id="488582"/>
    <lineage>
        <taxon>Eukaryota</taxon>
        <taxon>Metazoa</taxon>
        <taxon>Ecdysozoa</taxon>
        <taxon>Arthropoda</taxon>
        <taxon>Hexapoda</taxon>
        <taxon>Insecta</taxon>
        <taxon>Pterygota</taxon>
        <taxon>Neoptera</taxon>
        <taxon>Endopterygota</taxon>
        <taxon>Hymenoptera</taxon>
        <taxon>Apocrita</taxon>
        <taxon>Aculeata</taxon>
        <taxon>Formicoidea</taxon>
        <taxon>Formicidae</taxon>
        <taxon>Formicinae</taxon>
        <taxon>Lasius</taxon>
        <taxon>Lasius</taxon>
    </lineage>
</organism>
<dbReference type="PROSITE" id="PS51292">
    <property type="entry name" value="ZF_RING_CH"/>
    <property type="match status" value="1"/>
</dbReference>
<dbReference type="Proteomes" id="UP001497644">
    <property type="component" value="Chromosome 4"/>
</dbReference>
<feature type="domain" description="RING-type" evidence="13">
    <location>
        <begin position="73"/>
        <end position="119"/>
    </location>
</feature>
<keyword evidence="16" id="KW-1185">Reference proteome</keyword>
<gene>
    <name evidence="15" type="ORF">LPLAT_LOCUS8581</name>
</gene>
<feature type="transmembrane region" description="Helical" evidence="12">
    <location>
        <begin position="194"/>
        <end position="214"/>
    </location>
</feature>
<evidence type="ECO:0000259" key="13">
    <source>
        <dbReference type="PROSITE" id="PS50089"/>
    </source>
</evidence>
<keyword evidence="7" id="KW-0862">Zinc</keyword>
<evidence type="ECO:0000256" key="1">
    <source>
        <dbReference type="ARBA" id="ARBA00004141"/>
    </source>
</evidence>
<comment type="subcellular location">
    <subcellularLocation>
        <location evidence="1">Membrane</location>
        <topology evidence="1">Multi-pass membrane protein</topology>
    </subcellularLocation>
</comment>
<keyword evidence="8 12" id="KW-1133">Transmembrane helix</keyword>
<evidence type="ECO:0000256" key="7">
    <source>
        <dbReference type="ARBA" id="ARBA00022833"/>
    </source>
</evidence>
<evidence type="ECO:0008006" key="17">
    <source>
        <dbReference type="Google" id="ProtNLM"/>
    </source>
</evidence>
<evidence type="ECO:0000256" key="12">
    <source>
        <dbReference type="SAM" id="Phobius"/>
    </source>
</evidence>
<accession>A0AAV2NUD5</accession>
<dbReference type="GO" id="GO:0008270">
    <property type="term" value="F:zinc ion binding"/>
    <property type="evidence" value="ECO:0007669"/>
    <property type="project" value="UniProtKB-KW"/>
</dbReference>
<keyword evidence="3 12" id="KW-0812">Transmembrane</keyword>
<evidence type="ECO:0000256" key="8">
    <source>
        <dbReference type="ARBA" id="ARBA00022989"/>
    </source>
</evidence>
<dbReference type="InterPro" id="IPR013083">
    <property type="entry name" value="Znf_RING/FYVE/PHD"/>
</dbReference>
<dbReference type="EMBL" id="OZ034827">
    <property type="protein sequence ID" value="CAL1682695.1"/>
    <property type="molecule type" value="Genomic_DNA"/>
</dbReference>
<dbReference type="Pfam" id="PF12906">
    <property type="entry name" value="RINGv"/>
    <property type="match status" value="1"/>
</dbReference>
<dbReference type="InterPro" id="IPR001841">
    <property type="entry name" value="Znf_RING"/>
</dbReference>
<keyword evidence="6" id="KW-0833">Ubl conjugation pathway</keyword>
<dbReference type="PANTHER" id="PTHR46065">
    <property type="entry name" value="E3 UBIQUITIN-PROTEIN LIGASE MARCH 2/3 FAMILY MEMBER"/>
    <property type="match status" value="1"/>
</dbReference>
<evidence type="ECO:0000256" key="4">
    <source>
        <dbReference type="ARBA" id="ARBA00022723"/>
    </source>
</evidence>
<evidence type="ECO:0000256" key="9">
    <source>
        <dbReference type="ARBA" id="ARBA00023136"/>
    </source>
</evidence>
<protein>
    <recommendedName>
        <fullName evidence="17">E3 ubiquitin-protein ligase MARCH3</fullName>
    </recommendedName>
</protein>
<evidence type="ECO:0000259" key="14">
    <source>
        <dbReference type="PROSITE" id="PS51292"/>
    </source>
</evidence>
<evidence type="ECO:0000256" key="10">
    <source>
        <dbReference type="PROSITE-ProRule" id="PRU00175"/>
    </source>
</evidence>
<dbReference type="AlphaFoldDB" id="A0AAV2NUD5"/>
<dbReference type="SUPFAM" id="SSF57850">
    <property type="entry name" value="RING/U-box"/>
    <property type="match status" value="1"/>
</dbReference>
<proteinExistence type="predicted"/>
<keyword evidence="4" id="KW-0479">Metal-binding</keyword>
<sequence>MHMHRATYVSFSLAGSTVNLEHERSMPMPPSATVPEGSACNLNGRDTQQVSPEVVGQQHRLTRSLISVGSSVCRICHTNTAKEPLISPCRCKGTLAYVHLSCLERWLNQSCRTYCELCRYYFNAVETPRYRWPESLRIWISHPRNRTNIQSDLLILTLLTIVTVGLAAVCLLGMRYFIIEGKKIGISKLWTRGAIWFFLTIVILGYITTVYLLGRDQVSPWYRWWKSTVNVRLVVDPQLLRRRPSDESSQDHESHDGSREITVASAVDTS</sequence>
<evidence type="ECO:0000256" key="5">
    <source>
        <dbReference type="ARBA" id="ARBA00022771"/>
    </source>
</evidence>
<feature type="transmembrane region" description="Helical" evidence="12">
    <location>
        <begin position="153"/>
        <end position="174"/>
    </location>
</feature>
<dbReference type="GO" id="GO:0016567">
    <property type="term" value="P:protein ubiquitination"/>
    <property type="evidence" value="ECO:0007669"/>
    <property type="project" value="TreeGrafter"/>
</dbReference>
<dbReference type="InterPro" id="IPR011016">
    <property type="entry name" value="Znf_RING-CH"/>
</dbReference>
<evidence type="ECO:0000313" key="16">
    <source>
        <dbReference type="Proteomes" id="UP001497644"/>
    </source>
</evidence>
<feature type="domain" description="RING-CH-type" evidence="14">
    <location>
        <begin position="65"/>
        <end position="125"/>
    </location>
</feature>
<dbReference type="PANTHER" id="PTHR46065:SF3">
    <property type="entry name" value="FI20425P1"/>
    <property type="match status" value="1"/>
</dbReference>
<keyword evidence="2" id="KW-0808">Transferase</keyword>
<evidence type="ECO:0000256" key="11">
    <source>
        <dbReference type="SAM" id="MobiDB-lite"/>
    </source>
</evidence>
<evidence type="ECO:0000256" key="2">
    <source>
        <dbReference type="ARBA" id="ARBA00022679"/>
    </source>
</evidence>
<dbReference type="GO" id="GO:0004842">
    <property type="term" value="F:ubiquitin-protein transferase activity"/>
    <property type="evidence" value="ECO:0007669"/>
    <property type="project" value="TreeGrafter"/>
</dbReference>
<evidence type="ECO:0000256" key="3">
    <source>
        <dbReference type="ARBA" id="ARBA00022692"/>
    </source>
</evidence>
<feature type="region of interest" description="Disordered" evidence="11">
    <location>
        <begin position="244"/>
        <end position="270"/>
    </location>
</feature>